<reference evidence="2 3" key="1">
    <citation type="journal article" date="2019" name="ACS Chem. Biol.">
        <title>Identification and Mobilization of a Cryptic Antibiotic Biosynthesis Gene Locus from a Human-Pathogenic Nocardia Isolate.</title>
        <authorList>
            <person name="Herisse M."/>
            <person name="Ishida K."/>
            <person name="Porter J.L."/>
            <person name="Howden B."/>
            <person name="Hertweck C."/>
            <person name="Stinear T.P."/>
            <person name="Pidot S.J."/>
        </authorList>
    </citation>
    <scope>NUCLEOTIDE SEQUENCE [LARGE SCALE GENOMIC DNA]</scope>
    <source>
        <strain evidence="2 3">AUSMDU00024985</strain>
    </source>
</reference>
<gene>
    <name evidence="2" type="ORF">F5X71_29480</name>
</gene>
<proteinExistence type="predicted"/>
<sequence length="73" mass="8238">MDNPEILTEGSELSENSEWLTRAEVSARLKISVQTLANWAWEGRGPRFAKPGGGRCRYRLVDVIAWEEDQFGG</sequence>
<evidence type="ECO:0000259" key="1">
    <source>
        <dbReference type="Pfam" id="PF12728"/>
    </source>
</evidence>
<dbReference type="AlphaFoldDB" id="A0A6G9XY76"/>
<dbReference type="Gene3D" id="1.10.10.10">
    <property type="entry name" value="Winged helix-like DNA-binding domain superfamily/Winged helix DNA-binding domain"/>
    <property type="match status" value="1"/>
</dbReference>
<name>A0A6G9XY76_NOCBR</name>
<dbReference type="InterPro" id="IPR009061">
    <property type="entry name" value="DNA-bd_dom_put_sf"/>
</dbReference>
<dbReference type="RefSeq" id="WP_238815541.1">
    <property type="nucleotide sequence ID" value="NZ_CP046171.1"/>
</dbReference>
<dbReference type="SUPFAM" id="SSF46955">
    <property type="entry name" value="Putative DNA-binding domain"/>
    <property type="match status" value="1"/>
</dbReference>
<dbReference type="InterPro" id="IPR041657">
    <property type="entry name" value="HTH_17"/>
</dbReference>
<accession>A0A6G9XY76</accession>
<dbReference type="EMBL" id="CP046171">
    <property type="protein sequence ID" value="QIS05889.1"/>
    <property type="molecule type" value="Genomic_DNA"/>
</dbReference>
<evidence type="ECO:0000313" key="2">
    <source>
        <dbReference type="EMBL" id="QIS05889.1"/>
    </source>
</evidence>
<dbReference type="InterPro" id="IPR036388">
    <property type="entry name" value="WH-like_DNA-bd_sf"/>
</dbReference>
<dbReference type="Proteomes" id="UP000501705">
    <property type="component" value="Chromosome"/>
</dbReference>
<organism evidence="2 3">
    <name type="scientific">Nocardia brasiliensis</name>
    <dbReference type="NCBI Taxonomy" id="37326"/>
    <lineage>
        <taxon>Bacteria</taxon>
        <taxon>Bacillati</taxon>
        <taxon>Actinomycetota</taxon>
        <taxon>Actinomycetes</taxon>
        <taxon>Mycobacteriales</taxon>
        <taxon>Nocardiaceae</taxon>
        <taxon>Nocardia</taxon>
    </lineage>
</organism>
<feature type="domain" description="Helix-turn-helix" evidence="1">
    <location>
        <begin position="19"/>
        <end position="69"/>
    </location>
</feature>
<evidence type="ECO:0000313" key="3">
    <source>
        <dbReference type="Proteomes" id="UP000501705"/>
    </source>
</evidence>
<protein>
    <submittedName>
        <fullName evidence="2">Helix-turn-helix domain-containing protein</fullName>
    </submittedName>
</protein>
<dbReference type="Pfam" id="PF12728">
    <property type="entry name" value="HTH_17"/>
    <property type="match status" value="1"/>
</dbReference>